<reference evidence="3" key="1">
    <citation type="submission" date="2012-11" db="EMBL/GenBank/DDBJ databases">
        <title>Dependencies among metagenomic species, viruses, plasmids and units of genetic variation.</title>
        <authorList>
            <person name="Nielsen H.B."/>
            <person name="Almeida M."/>
            <person name="Juncker A.S."/>
            <person name="Rasmussen S."/>
            <person name="Li J."/>
            <person name="Sunagawa S."/>
            <person name="Plichta D."/>
            <person name="Gautier L."/>
            <person name="Le Chatelier E."/>
            <person name="Peletier E."/>
            <person name="Bonde I."/>
            <person name="Nielsen T."/>
            <person name="Manichanh C."/>
            <person name="Arumugam M."/>
            <person name="Batto J."/>
            <person name="Santos M.B.Q.D."/>
            <person name="Blom N."/>
            <person name="Borruel N."/>
            <person name="Burgdorf K.S."/>
            <person name="Boumezbeur F."/>
            <person name="Casellas F."/>
            <person name="Dore J."/>
            <person name="Guarner F."/>
            <person name="Hansen T."/>
            <person name="Hildebrand F."/>
            <person name="Kaas R.S."/>
            <person name="Kennedy S."/>
            <person name="Kristiansen K."/>
            <person name="Kultima J.R."/>
            <person name="Leonard P."/>
            <person name="Levenez F."/>
            <person name="Lund O."/>
            <person name="Moumen B."/>
            <person name="Le Paslier D."/>
            <person name="Pons N."/>
            <person name="Pedersen O."/>
            <person name="Prifti E."/>
            <person name="Qin J."/>
            <person name="Raes J."/>
            <person name="Tap J."/>
            <person name="Tims S."/>
            <person name="Ussery D.W."/>
            <person name="Yamada T."/>
            <person name="MetaHit consortium"/>
            <person name="Renault P."/>
            <person name="Sicheritz-Ponten T."/>
            <person name="Bork P."/>
            <person name="Wang J."/>
            <person name="Brunak S."/>
            <person name="Ehrlich S.D."/>
        </authorList>
    </citation>
    <scope>NUCLEOTIDE SEQUENCE [LARGE SCALE GENOMIC DNA]</scope>
</reference>
<dbReference type="Gene3D" id="3.30.420.10">
    <property type="entry name" value="Ribonuclease H-like superfamily/Ribonuclease H"/>
    <property type="match status" value="1"/>
</dbReference>
<dbReference type="AlphaFoldDB" id="R6JLU5"/>
<dbReference type="InterPro" id="IPR012337">
    <property type="entry name" value="RNaseH-like_sf"/>
</dbReference>
<proteinExistence type="predicted"/>
<dbReference type="PANTHER" id="PTHR46889">
    <property type="entry name" value="TRANSPOSASE INSF FOR INSERTION SEQUENCE IS3B-RELATED"/>
    <property type="match status" value="1"/>
</dbReference>
<name>R6JLU5_9FIRM</name>
<dbReference type="InterPro" id="IPR025948">
    <property type="entry name" value="HTH-like_dom"/>
</dbReference>
<feature type="domain" description="Integrase catalytic" evidence="2">
    <location>
        <begin position="104"/>
        <end position="264"/>
    </location>
</feature>
<dbReference type="NCBIfam" id="NF033516">
    <property type="entry name" value="transpos_IS3"/>
    <property type="match status" value="1"/>
</dbReference>
<dbReference type="GO" id="GO:0015074">
    <property type="term" value="P:DNA integration"/>
    <property type="evidence" value="ECO:0007669"/>
    <property type="project" value="InterPro"/>
</dbReference>
<dbReference type="Proteomes" id="UP000018009">
    <property type="component" value="Unassembled WGS sequence"/>
</dbReference>
<gene>
    <name evidence="3" type="ORF">BN486_03660</name>
</gene>
<sequence>MRRQCELLGLSHSALYSKPAAPDEEKRQLREALMARLDYWHTMLPALGSRKLTVKLQEEGYRVGRKLVRRLMREMGIWVVYPKTNLSKRNFQEAIVPYLLRNKVVSFPNQVWSIDITYIKLNHGHMYLTAIIDWCSRKIVGWNLSDTLDLQPVLEAVRSAVDRFGTPSILNSDQGSQFTSNEYKQLLKGLHIRQSMDGKSRWADNIMIERWFRSLKTELIYINEFRSPRELRQSIRSYIDDYNRLRPHEALDYATPDAVYYASFRVA</sequence>
<evidence type="ECO:0000256" key="1">
    <source>
        <dbReference type="ARBA" id="ARBA00002286"/>
    </source>
</evidence>
<dbReference type="InterPro" id="IPR050900">
    <property type="entry name" value="Transposase_IS3/IS150/IS904"/>
</dbReference>
<comment type="function">
    <text evidence="1">Involved in the transposition of the insertion sequence.</text>
</comment>
<comment type="caution">
    <text evidence="3">The sequence shown here is derived from an EMBL/GenBank/DDBJ whole genome shotgun (WGS) entry which is preliminary data.</text>
</comment>
<dbReference type="PANTHER" id="PTHR46889:SF4">
    <property type="entry name" value="TRANSPOSASE INSO FOR INSERTION SEQUENCE ELEMENT IS911B-RELATED"/>
    <property type="match status" value="1"/>
</dbReference>
<evidence type="ECO:0000313" key="3">
    <source>
        <dbReference type="EMBL" id="CDB63838.1"/>
    </source>
</evidence>
<organism evidence="3 4">
    <name type="scientific">[Clostridium] clostridioforme CAG:132</name>
    <dbReference type="NCBI Taxonomy" id="1263065"/>
    <lineage>
        <taxon>Bacteria</taxon>
        <taxon>Bacillati</taxon>
        <taxon>Bacillota</taxon>
        <taxon>Clostridia</taxon>
        <taxon>Lachnospirales</taxon>
        <taxon>Lachnospiraceae</taxon>
        <taxon>Enterocloster</taxon>
    </lineage>
</organism>
<dbReference type="InterPro" id="IPR036397">
    <property type="entry name" value="RNaseH_sf"/>
</dbReference>
<dbReference type="Pfam" id="PF00665">
    <property type="entry name" value="rve"/>
    <property type="match status" value="1"/>
</dbReference>
<dbReference type="GO" id="GO:0003676">
    <property type="term" value="F:nucleic acid binding"/>
    <property type="evidence" value="ECO:0007669"/>
    <property type="project" value="InterPro"/>
</dbReference>
<dbReference type="PROSITE" id="PS50994">
    <property type="entry name" value="INTEGRASE"/>
    <property type="match status" value="1"/>
</dbReference>
<dbReference type="InterPro" id="IPR048020">
    <property type="entry name" value="Transpos_IS3"/>
</dbReference>
<evidence type="ECO:0000313" key="4">
    <source>
        <dbReference type="Proteomes" id="UP000018009"/>
    </source>
</evidence>
<dbReference type="SUPFAM" id="SSF53098">
    <property type="entry name" value="Ribonuclease H-like"/>
    <property type="match status" value="1"/>
</dbReference>
<dbReference type="Pfam" id="PF13333">
    <property type="entry name" value="rve_2"/>
    <property type="match status" value="1"/>
</dbReference>
<dbReference type="Pfam" id="PF13276">
    <property type="entry name" value="HTH_21"/>
    <property type="match status" value="1"/>
</dbReference>
<dbReference type="InterPro" id="IPR001584">
    <property type="entry name" value="Integrase_cat-core"/>
</dbReference>
<accession>R6JLU5</accession>
<dbReference type="EMBL" id="CBDY010000341">
    <property type="protein sequence ID" value="CDB63838.1"/>
    <property type="molecule type" value="Genomic_DNA"/>
</dbReference>
<evidence type="ECO:0000259" key="2">
    <source>
        <dbReference type="PROSITE" id="PS50994"/>
    </source>
</evidence>
<protein>
    <submittedName>
        <fullName evidence="3">Transposase IS3/IS911 family protein</fullName>
    </submittedName>
</protein>